<keyword evidence="6" id="KW-0949">S-adenosyl-L-methionine</keyword>
<dbReference type="InterPro" id="IPR001965">
    <property type="entry name" value="Znf_PHD"/>
</dbReference>
<evidence type="ECO:0000256" key="3">
    <source>
        <dbReference type="ARBA" id="ARBA00022454"/>
    </source>
</evidence>
<feature type="domain" description="AWS" evidence="11">
    <location>
        <begin position="238"/>
        <end position="282"/>
    </location>
</feature>
<dbReference type="PROSITE" id="PS51578">
    <property type="entry name" value="SAM_MT43_SET2_2"/>
    <property type="match status" value="1"/>
</dbReference>
<evidence type="ECO:0000256" key="1">
    <source>
        <dbReference type="ARBA" id="ARBA00004123"/>
    </source>
</evidence>
<evidence type="ECO:0000256" key="7">
    <source>
        <dbReference type="ARBA" id="ARBA00022723"/>
    </source>
</evidence>
<dbReference type="Gene3D" id="3.30.40.10">
    <property type="entry name" value="Zinc/RING finger domain, C3HC4 (zinc finger)"/>
    <property type="match status" value="1"/>
</dbReference>
<keyword evidence="9" id="KW-0862">Zinc</keyword>
<dbReference type="AlphaFoldDB" id="A0A7J7MBN0"/>
<evidence type="ECO:0000256" key="4">
    <source>
        <dbReference type="ARBA" id="ARBA00022603"/>
    </source>
</evidence>
<evidence type="ECO:0000256" key="2">
    <source>
        <dbReference type="ARBA" id="ARBA00004286"/>
    </source>
</evidence>
<dbReference type="InterPro" id="IPR050777">
    <property type="entry name" value="SET2_Histone-Lys_MeTrsfase"/>
</dbReference>
<dbReference type="InterPro" id="IPR025787">
    <property type="entry name" value="Hist-Lys_N-MeTrfase_SET2_plant"/>
</dbReference>
<protein>
    <recommendedName>
        <fullName evidence="11">AWS domain-containing protein</fullName>
    </recommendedName>
</protein>
<dbReference type="InterPro" id="IPR055198">
    <property type="entry name" value="NSD_PHD"/>
</dbReference>
<gene>
    <name evidence="12" type="ORF">GIB67_019412</name>
</gene>
<evidence type="ECO:0000256" key="8">
    <source>
        <dbReference type="ARBA" id="ARBA00022771"/>
    </source>
</evidence>
<keyword evidence="7" id="KW-0479">Metal-binding</keyword>
<dbReference type="PROSITE" id="PS51215">
    <property type="entry name" value="AWS"/>
    <property type="match status" value="1"/>
</dbReference>
<dbReference type="InterPro" id="IPR046341">
    <property type="entry name" value="SET_dom_sf"/>
</dbReference>
<dbReference type="InterPro" id="IPR013083">
    <property type="entry name" value="Znf_RING/FYVE/PHD"/>
</dbReference>
<evidence type="ECO:0000256" key="10">
    <source>
        <dbReference type="ARBA" id="ARBA00023242"/>
    </source>
</evidence>
<reference evidence="12 13" key="1">
    <citation type="journal article" date="2020" name="IScience">
        <title>Genome Sequencing of the Endangered Kingdonia uniflora (Circaeasteraceae, Ranunculales) Reveals Potential Mechanisms of Evolutionary Specialization.</title>
        <authorList>
            <person name="Sun Y."/>
            <person name="Deng T."/>
            <person name="Zhang A."/>
            <person name="Moore M.J."/>
            <person name="Landis J.B."/>
            <person name="Lin N."/>
            <person name="Zhang H."/>
            <person name="Zhang X."/>
            <person name="Huang J."/>
            <person name="Zhang X."/>
            <person name="Sun H."/>
            <person name="Wang H."/>
        </authorList>
    </citation>
    <scope>NUCLEOTIDE SEQUENCE [LARGE SCALE GENOMIC DNA]</scope>
    <source>
        <strain evidence="12">TB1705</strain>
        <tissue evidence="12">Leaf</tissue>
    </source>
</reference>
<keyword evidence="10" id="KW-0539">Nucleus</keyword>
<dbReference type="Gene3D" id="2.170.270.10">
    <property type="entry name" value="SET domain"/>
    <property type="match status" value="1"/>
</dbReference>
<accession>A0A7J7MBN0</accession>
<proteinExistence type="predicted"/>
<keyword evidence="4" id="KW-0489">Methyltransferase</keyword>
<dbReference type="GO" id="GO:0042054">
    <property type="term" value="F:histone methyltransferase activity"/>
    <property type="evidence" value="ECO:0007669"/>
    <property type="project" value="InterPro"/>
</dbReference>
<dbReference type="Pfam" id="PF22908">
    <property type="entry name" value="PHD_NSD"/>
    <property type="match status" value="1"/>
</dbReference>
<evidence type="ECO:0000256" key="5">
    <source>
        <dbReference type="ARBA" id="ARBA00022679"/>
    </source>
</evidence>
<keyword evidence="3" id="KW-0158">Chromosome</keyword>
<evidence type="ECO:0000256" key="6">
    <source>
        <dbReference type="ARBA" id="ARBA00022691"/>
    </source>
</evidence>
<evidence type="ECO:0000256" key="9">
    <source>
        <dbReference type="ARBA" id="ARBA00022833"/>
    </source>
</evidence>
<dbReference type="Proteomes" id="UP000541444">
    <property type="component" value="Unassembled WGS sequence"/>
</dbReference>
<dbReference type="OrthoDB" id="422362at2759"/>
<dbReference type="InterPro" id="IPR011011">
    <property type="entry name" value="Znf_FYVE_PHD"/>
</dbReference>
<keyword evidence="13" id="KW-1185">Reference proteome</keyword>
<evidence type="ECO:0000313" key="12">
    <source>
        <dbReference type="EMBL" id="KAF6152190.1"/>
    </source>
</evidence>
<organism evidence="12 13">
    <name type="scientific">Kingdonia uniflora</name>
    <dbReference type="NCBI Taxonomy" id="39325"/>
    <lineage>
        <taxon>Eukaryota</taxon>
        <taxon>Viridiplantae</taxon>
        <taxon>Streptophyta</taxon>
        <taxon>Embryophyta</taxon>
        <taxon>Tracheophyta</taxon>
        <taxon>Spermatophyta</taxon>
        <taxon>Magnoliopsida</taxon>
        <taxon>Ranunculales</taxon>
        <taxon>Circaeasteraceae</taxon>
        <taxon>Kingdonia</taxon>
    </lineage>
</organism>
<dbReference type="InterPro" id="IPR006560">
    <property type="entry name" value="AWS_dom"/>
</dbReference>
<name>A0A7J7MBN0_9MAGN</name>
<dbReference type="EMBL" id="JACGCM010001652">
    <property type="protein sequence ID" value="KAF6152190.1"/>
    <property type="molecule type" value="Genomic_DNA"/>
</dbReference>
<comment type="subcellular location">
    <subcellularLocation>
        <location evidence="2">Chromosome</location>
    </subcellularLocation>
    <subcellularLocation>
        <location evidence="1">Nucleus</location>
    </subcellularLocation>
</comment>
<dbReference type="SMART" id="SM00249">
    <property type="entry name" value="PHD"/>
    <property type="match status" value="1"/>
</dbReference>
<dbReference type="GO" id="GO:0005634">
    <property type="term" value="C:nucleus"/>
    <property type="evidence" value="ECO:0007669"/>
    <property type="project" value="UniProtKB-SubCell"/>
</dbReference>
<sequence>MLLQEFFLSHGHNSEAECRICSKFISDLLFSFNSSQAECRICSKFILSGEEVVCRVHGCGGVYHITCAKKKLGLSSSRSFKCPQHVTFYFLIRAQLRAQLRKEAQKYTRTTQKGKGRGHYRSMRALVCFICKQNRSWRCTRCTMASHKKCAPWPWQEKVTPLANQPGRVCWKHPTDWRWEKKEIFCRLPVPYNNEEFKIDLMLKGIVENEMEPTPFVHIRRSILYVYLVKKKRNDADADNGCSNCDSATCSEDCVCRGQYISCSKACHCSGMCTNRPFRKEKKVKLVKTHGCGWGVVAAESIKNEEFVVEYIGEDSASRRVPFAPLDLAKPENCVEVPGTTNTYSCG</sequence>
<dbReference type="GO" id="GO:0008270">
    <property type="term" value="F:zinc ion binding"/>
    <property type="evidence" value="ECO:0007669"/>
    <property type="project" value="UniProtKB-KW"/>
</dbReference>
<evidence type="ECO:0000259" key="11">
    <source>
        <dbReference type="PROSITE" id="PS51215"/>
    </source>
</evidence>
<dbReference type="GO" id="GO:0032259">
    <property type="term" value="P:methylation"/>
    <property type="evidence" value="ECO:0007669"/>
    <property type="project" value="UniProtKB-KW"/>
</dbReference>
<evidence type="ECO:0000313" key="13">
    <source>
        <dbReference type="Proteomes" id="UP000541444"/>
    </source>
</evidence>
<dbReference type="SUPFAM" id="SSF57903">
    <property type="entry name" value="FYVE/PHD zinc finger"/>
    <property type="match status" value="1"/>
</dbReference>
<dbReference type="SUPFAM" id="SSF82199">
    <property type="entry name" value="SET domain"/>
    <property type="match status" value="1"/>
</dbReference>
<dbReference type="GO" id="GO:0005694">
    <property type="term" value="C:chromosome"/>
    <property type="evidence" value="ECO:0007669"/>
    <property type="project" value="UniProtKB-SubCell"/>
</dbReference>
<keyword evidence="5" id="KW-0808">Transferase</keyword>
<dbReference type="PANTHER" id="PTHR22884">
    <property type="entry name" value="SET DOMAIN PROTEINS"/>
    <property type="match status" value="1"/>
</dbReference>
<keyword evidence="8" id="KW-0863">Zinc-finger</keyword>
<comment type="caution">
    <text evidence="12">The sequence shown here is derived from an EMBL/GenBank/DDBJ whole genome shotgun (WGS) entry which is preliminary data.</text>
</comment>